<dbReference type="InterPro" id="IPR001387">
    <property type="entry name" value="Cro/C1-type_HTH"/>
</dbReference>
<name>X1VTV7_9ZZZZ</name>
<comment type="caution">
    <text evidence="2">The sequence shown here is derived from an EMBL/GenBank/DDBJ whole genome shotgun (WGS) entry which is preliminary data.</text>
</comment>
<dbReference type="Gene3D" id="1.10.260.40">
    <property type="entry name" value="lambda repressor-like DNA-binding domains"/>
    <property type="match status" value="1"/>
</dbReference>
<proteinExistence type="predicted"/>
<sequence length="71" mass="8305">DRVTISKIENGERKIYAEEIKKLAEYFNISSDVLLDLKEDIEVVIEKNTAKSKPKKEIRISIPQKNLQKFK</sequence>
<dbReference type="InterPro" id="IPR010982">
    <property type="entry name" value="Lambda_DNA-bd_dom_sf"/>
</dbReference>
<reference evidence="2" key="1">
    <citation type="journal article" date="2014" name="Front. Microbiol.">
        <title>High frequency of phylogenetically diverse reductive dehalogenase-homologous genes in deep subseafloor sedimentary metagenomes.</title>
        <authorList>
            <person name="Kawai M."/>
            <person name="Futagami T."/>
            <person name="Toyoda A."/>
            <person name="Takaki Y."/>
            <person name="Nishi S."/>
            <person name="Hori S."/>
            <person name="Arai W."/>
            <person name="Tsubouchi T."/>
            <person name="Morono Y."/>
            <person name="Uchiyama I."/>
            <person name="Ito T."/>
            <person name="Fujiyama A."/>
            <person name="Inagaki F."/>
            <person name="Takami H."/>
        </authorList>
    </citation>
    <scope>NUCLEOTIDE SEQUENCE</scope>
    <source>
        <strain evidence="2">Expedition CK06-06</strain>
    </source>
</reference>
<dbReference type="EMBL" id="BARW01042206">
    <property type="protein sequence ID" value="GAJ20936.1"/>
    <property type="molecule type" value="Genomic_DNA"/>
</dbReference>
<accession>X1VTV7</accession>
<dbReference type="CDD" id="cd00093">
    <property type="entry name" value="HTH_XRE"/>
    <property type="match status" value="1"/>
</dbReference>
<evidence type="ECO:0000259" key="1">
    <source>
        <dbReference type="PROSITE" id="PS50943"/>
    </source>
</evidence>
<feature type="non-terminal residue" evidence="2">
    <location>
        <position position="1"/>
    </location>
</feature>
<dbReference type="GO" id="GO:0003677">
    <property type="term" value="F:DNA binding"/>
    <property type="evidence" value="ECO:0007669"/>
    <property type="project" value="InterPro"/>
</dbReference>
<feature type="non-terminal residue" evidence="2">
    <location>
        <position position="71"/>
    </location>
</feature>
<dbReference type="SUPFAM" id="SSF47413">
    <property type="entry name" value="lambda repressor-like DNA-binding domains"/>
    <property type="match status" value="1"/>
</dbReference>
<gene>
    <name evidence="2" type="ORF">S12H4_62709</name>
</gene>
<dbReference type="Pfam" id="PF01381">
    <property type="entry name" value="HTH_3"/>
    <property type="match status" value="1"/>
</dbReference>
<organism evidence="2">
    <name type="scientific">marine sediment metagenome</name>
    <dbReference type="NCBI Taxonomy" id="412755"/>
    <lineage>
        <taxon>unclassified sequences</taxon>
        <taxon>metagenomes</taxon>
        <taxon>ecological metagenomes</taxon>
    </lineage>
</organism>
<protein>
    <recommendedName>
        <fullName evidence="1">HTH cro/C1-type domain-containing protein</fullName>
    </recommendedName>
</protein>
<feature type="domain" description="HTH cro/C1-type" evidence="1">
    <location>
        <begin position="1"/>
        <end position="34"/>
    </location>
</feature>
<evidence type="ECO:0000313" key="2">
    <source>
        <dbReference type="EMBL" id="GAJ20936.1"/>
    </source>
</evidence>
<dbReference type="AlphaFoldDB" id="X1VTV7"/>
<dbReference type="PROSITE" id="PS50943">
    <property type="entry name" value="HTH_CROC1"/>
    <property type="match status" value="1"/>
</dbReference>